<gene>
    <name evidence="4" type="ORF">BDD41_2526</name>
</gene>
<accession>A0A3D9XJN2</accession>
<feature type="domain" description="N-acetyltransferase" evidence="3">
    <location>
        <begin position="4"/>
        <end position="151"/>
    </location>
</feature>
<dbReference type="InterPro" id="IPR050832">
    <property type="entry name" value="Bact_Acetyltransf"/>
</dbReference>
<evidence type="ECO:0000256" key="1">
    <source>
        <dbReference type="ARBA" id="ARBA00022679"/>
    </source>
</evidence>
<dbReference type="InterPro" id="IPR000182">
    <property type="entry name" value="GNAT_dom"/>
</dbReference>
<dbReference type="PROSITE" id="PS51186">
    <property type="entry name" value="GNAT"/>
    <property type="match status" value="1"/>
</dbReference>
<dbReference type="Pfam" id="PF00583">
    <property type="entry name" value="Acetyltransf_1"/>
    <property type="match status" value="1"/>
</dbReference>
<dbReference type="PANTHER" id="PTHR43877:SF2">
    <property type="entry name" value="AMINOALKYLPHOSPHONATE N-ACETYLTRANSFERASE-RELATED"/>
    <property type="match status" value="1"/>
</dbReference>
<dbReference type="RefSeq" id="WP_116221988.1">
    <property type="nucleotide sequence ID" value="NZ_CP038197.1"/>
</dbReference>
<keyword evidence="1 4" id="KW-0808">Transferase</keyword>
<dbReference type="Proteomes" id="UP000256941">
    <property type="component" value="Unassembled WGS sequence"/>
</dbReference>
<proteinExistence type="predicted"/>
<evidence type="ECO:0000313" key="4">
    <source>
        <dbReference type="EMBL" id="REF69811.1"/>
    </source>
</evidence>
<dbReference type="SUPFAM" id="SSF55729">
    <property type="entry name" value="Acyl-CoA N-acyltransferases (Nat)"/>
    <property type="match status" value="1"/>
</dbReference>
<dbReference type="CDD" id="cd04301">
    <property type="entry name" value="NAT_SF"/>
    <property type="match status" value="1"/>
</dbReference>
<evidence type="ECO:0000259" key="3">
    <source>
        <dbReference type="PROSITE" id="PS51186"/>
    </source>
</evidence>
<comment type="caution">
    <text evidence="4">The sequence shown here is derived from an EMBL/GenBank/DDBJ whole genome shotgun (WGS) entry which is preliminary data.</text>
</comment>
<protein>
    <submittedName>
        <fullName evidence="4">L-amino acid N-acyltransferase YncA</fullName>
    </submittedName>
</protein>
<keyword evidence="2 4" id="KW-0012">Acyltransferase</keyword>
<dbReference type="Gene3D" id="3.40.630.30">
    <property type="match status" value="1"/>
</dbReference>
<evidence type="ECO:0000256" key="2">
    <source>
        <dbReference type="ARBA" id="ARBA00023315"/>
    </source>
</evidence>
<reference evidence="4 5" key="1">
    <citation type="submission" date="2018-08" db="EMBL/GenBank/DDBJ databases">
        <title>Genomic Encyclopedia of Archaeal and Bacterial Type Strains, Phase II (KMG-II): from individual species to whole genera.</title>
        <authorList>
            <person name="Goeker M."/>
        </authorList>
    </citation>
    <scope>NUCLEOTIDE SEQUENCE [LARGE SCALE GENOMIC DNA]</scope>
    <source>
        <strain evidence="4 5">DSM 17099</strain>
    </source>
</reference>
<name>A0A3D9XJN2_PARVE</name>
<dbReference type="PANTHER" id="PTHR43877">
    <property type="entry name" value="AMINOALKYLPHOSPHONATE N-ACETYLTRANSFERASE-RELATED-RELATED"/>
    <property type="match status" value="1"/>
</dbReference>
<organism evidence="4 5">
    <name type="scientific">Paracoccus versutus</name>
    <name type="common">Thiobacillus versutus</name>
    <dbReference type="NCBI Taxonomy" id="34007"/>
    <lineage>
        <taxon>Bacteria</taxon>
        <taxon>Pseudomonadati</taxon>
        <taxon>Pseudomonadota</taxon>
        <taxon>Alphaproteobacteria</taxon>
        <taxon>Rhodobacterales</taxon>
        <taxon>Paracoccaceae</taxon>
        <taxon>Paracoccus</taxon>
    </lineage>
</organism>
<dbReference type="InterPro" id="IPR016181">
    <property type="entry name" value="Acyl_CoA_acyltransferase"/>
</dbReference>
<dbReference type="EMBL" id="QTUJ01000002">
    <property type="protein sequence ID" value="REF69811.1"/>
    <property type="molecule type" value="Genomic_DNA"/>
</dbReference>
<dbReference type="GO" id="GO:0016747">
    <property type="term" value="F:acyltransferase activity, transferring groups other than amino-acyl groups"/>
    <property type="evidence" value="ECO:0007669"/>
    <property type="project" value="InterPro"/>
</dbReference>
<dbReference type="AlphaFoldDB" id="A0A3D9XJN2"/>
<sequence>MDSDVIRLATAGDLAVVEEVVNSAYAHYTARIGRKPGPMLDDHAARIAAGQTHLLERDGAMLGLIVLIPQPDALLVENVAVSPAAQGLGLGRRLMDFAETRACAAGLPRLRLYTHVAMVENQAIYARLGYAETRRVIEAGLHRIYMEKPLA</sequence>
<evidence type="ECO:0000313" key="5">
    <source>
        <dbReference type="Proteomes" id="UP000256941"/>
    </source>
</evidence>